<evidence type="ECO:0000256" key="4">
    <source>
        <dbReference type="ARBA" id="ARBA00022833"/>
    </source>
</evidence>
<dbReference type="GO" id="GO:0005829">
    <property type="term" value="C:cytosol"/>
    <property type="evidence" value="ECO:0007669"/>
    <property type="project" value="TreeGrafter"/>
</dbReference>
<dbReference type="GO" id="GO:0047596">
    <property type="term" value="F:6-methylsalicylate decarboxylase activity"/>
    <property type="evidence" value="ECO:0007669"/>
    <property type="project" value="UniProtKB-EC"/>
</dbReference>
<evidence type="ECO:0000256" key="7">
    <source>
        <dbReference type="ARBA" id="ARBA00038889"/>
    </source>
</evidence>
<evidence type="ECO:0000256" key="6">
    <source>
        <dbReference type="ARBA" id="ARBA00036832"/>
    </source>
</evidence>
<dbReference type="GO" id="GO:0016787">
    <property type="term" value="F:hydrolase activity"/>
    <property type="evidence" value="ECO:0007669"/>
    <property type="project" value="InterPro"/>
</dbReference>
<dbReference type="EMBL" id="JAWDJX010000157">
    <property type="protein sequence ID" value="KAK3045751.1"/>
    <property type="molecule type" value="Genomic_DNA"/>
</dbReference>
<dbReference type="PANTHER" id="PTHR21240:SF29">
    <property type="entry name" value="AMIDOHYDROLASE-RELATED DOMAIN-CONTAINING PROTEIN"/>
    <property type="match status" value="1"/>
</dbReference>
<gene>
    <name evidence="10" type="ORF">LTR09_012709</name>
</gene>
<evidence type="ECO:0000256" key="2">
    <source>
        <dbReference type="ARBA" id="ARBA00022723"/>
    </source>
</evidence>
<accession>A0AAJ0D4L3</accession>
<proteinExistence type="inferred from homology"/>
<comment type="caution">
    <text evidence="10">The sequence shown here is derived from an EMBL/GenBank/DDBJ whole genome shotgun (WGS) entry which is preliminary data.</text>
</comment>
<organism evidence="10 11">
    <name type="scientific">Extremus antarcticus</name>
    <dbReference type="NCBI Taxonomy" id="702011"/>
    <lineage>
        <taxon>Eukaryota</taxon>
        <taxon>Fungi</taxon>
        <taxon>Dikarya</taxon>
        <taxon>Ascomycota</taxon>
        <taxon>Pezizomycotina</taxon>
        <taxon>Dothideomycetes</taxon>
        <taxon>Dothideomycetidae</taxon>
        <taxon>Mycosphaerellales</taxon>
        <taxon>Extremaceae</taxon>
        <taxon>Extremus</taxon>
    </lineage>
</organism>
<evidence type="ECO:0000256" key="8">
    <source>
        <dbReference type="RuleBase" id="RU366045"/>
    </source>
</evidence>
<dbReference type="Pfam" id="PF04909">
    <property type="entry name" value="Amidohydro_2"/>
    <property type="match status" value="1"/>
</dbReference>
<keyword evidence="4" id="KW-0862">Zinc</keyword>
<keyword evidence="3 8" id="KW-0210">Decarboxylase</keyword>
<dbReference type="EC" id="4.1.1.52" evidence="7"/>
<evidence type="ECO:0000313" key="11">
    <source>
        <dbReference type="Proteomes" id="UP001271007"/>
    </source>
</evidence>
<dbReference type="InterPro" id="IPR032466">
    <property type="entry name" value="Metal_Hydrolase"/>
</dbReference>
<dbReference type="GO" id="GO:0046872">
    <property type="term" value="F:metal ion binding"/>
    <property type="evidence" value="ECO:0007669"/>
    <property type="project" value="UniProtKB-KW"/>
</dbReference>
<dbReference type="InterPro" id="IPR032465">
    <property type="entry name" value="ACMSD"/>
</dbReference>
<dbReference type="Proteomes" id="UP001271007">
    <property type="component" value="Unassembled WGS sequence"/>
</dbReference>
<sequence>MAKLQKIDTHTHCVPPFWVEEVKKAGKGPIIAYDEEEHLKVMKRCNISKSILSISSPGTHLYPGAGNDEAAQKLARRCNEYLAKIKRRRPEKFGFFATLPLPYIQGSLEEIAYALDELNADGFCVLSNHHGIYIGNAIYEPIWAELSRRKAKVFMHPTIPCMQVGEKLINALLQDFPLRSSSSSSKKFEWYLAYSPLEQSQSIPT</sequence>
<dbReference type="PANTHER" id="PTHR21240">
    <property type="entry name" value="2-AMINO-3-CARBOXYLMUCONATE-6-SEMIALDEHYDE DECARBOXYLASE"/>
    <property type="match status" value="1"/>
</dbReference>
<dbReference type="InterPro" id="IPR006680">
    <property type="entry name" value="Amidohydro-rel"/>
</dbReference>
<feature type="domain" description="Amidohydrolase-related" evidence="9">
    <location>
        <begin position="7"/>
        <end position="177"/>
    </location>
</feature>
<evidence type="ECO:0000259" key="9">
    <source>
        <dbReference type="Pfam" id="PF04909"/>
    </source>
</evidence>
<dbReference type="Gene3D" id="3.20.20.140">
    <property type="entry name" value="Metal-dependent hydrolases"/>
    <property type="match status" value="1"/>
</dbReference>
<keyword evidence="2" id="KW-0479">Metal-binding</keyword>
<comment type="catalytic activity">
    <reaction evidence="6">
        <text>6-methylsalicylate + H(+) = 3-methylphenol + CO2</text>
        <dbReference type="Rhea" id="RHEA:23112"/>
        <dbReference type="ChEBI" id="CHEBI:15378"/>
        <dbReference type="ChEBI" id="CHEBI:16526"/>
        <dbReference type="ChEBI" id="CHEBI:17231"/>
        <dbReference type="ChEBI" id="CHEBI:36658"/>
        <dbReference type="EC" id="4.1.1.52"/>
    </reaction>
    <physiologicalReaction direction="left-to-right" evidence="6">
        <dbReference type="Rhea" id="RHEA:23113"/>
    </physiologicalReaction>
</comment>
<dbReference type="AlphaFoldDB" id="A0AAJ0D4L3"/>
<comment type="similarity">
    <text evidence="1">Belongs to the metallo-dependent hydrolases superfamily. ACMSD family.</text>
</comment>
<protein>
    <recommendedName>
        <fullName evidence="7">6-methylsalicylate decarboxylase</fullName>
        <ecNumber evidence="7">4.1.1.52</ecNumber>
    </recommendedName>
</protein>
<name>A0AAJ0D4L3_9PEZI</name>
<keyword evidence="5 8" id="KW-0456">Lyase</keyword>
<evidence type="ECO:0000256" key="5">
    <source>
        <dbReference type="ARBA" id="ARBA00023239"/>
    </source>
</evidence>
<dbReference type="SUPFAM" id="SSF51556">
    <property type="entry name" value="Metallo-dependent hydrolases"/>
    <property type="match status" value="1"/>
</dbReference>
<evidence type="ECO:0000256" key="1">
    <source>
        <dbReference type="ARBA" id="ARBA00005871"/>
    </source>
</evidence>
<dbReference type="GO" id="GO:0019748">
    <property type="term" value="P:secondary metabolic process"/>
    <property type="evidence" value="ECO:0007669"/>
    <property type="project" value="TreeGrafter"/>
</dbReference>
<evidence type="ECO:0000313" key="10">
    <source>
        <dbReference type="EMBL" id="KAK3045751.1"/>
    </source>
</evidence>
<evidence type="ECO:0000256" key="3">
    <source>
        <dbReference type="ARBA" id="ARBA00022793"/>
    </source>
</evidence>
<keyword evidence="11" id="KW-1185">Reference proteome</keyword>
<reference evidence="10" key="1">
    <citation type="submission" date="2023-04" db="EMBL/GenBank/DDBJ databases">
        <title>Black Yeasts Isolated from many extreme environments.</title>
        <authorList>
            <person name="Coleine C."/>
            <person name="Stajich J.E."/>
            <person name="Selbmann L."/>
        </authorList>
    </citation>
    <scope>NUCLEOTIDE SEQUENCE</scope>
    <source>
        <strain evidence="10">CCFEE 5312</strain>
    </source>
</reference>